<dbReference type="PANTHER" id="PTHR30309">
    <property type="entry name" value="INNER MEMBRANE PROTEIN YGIH"/>
    <property type="match status" value="1"/>
</dbReference>
<keyword evidence="4 10" id="KW-0812">Transmembrane</keyword>
<dbReference type="GO" id="GO:0043772">
    <property type="term" value="F:acyl-phosphate glycerol-3-phosphate acyltransferase activity"/>
    <property type="evidence" value="ECO:0007669"/>
    <property type="project" value="UniProtKB-UniRule"/>
</dbReference>
<evidence type="ECO:0000256" key="10">
    <source>
        <dbReference type="HAMAP-Rule" id="MF_01043"/>
    </source>
</evidence>
<evidence type="ECO:0000256" key="6">
    <source>
        <dbReference type="ARBA" id="ARBA00023098"/>
    </source>
</evidence>
<comment type="function">
    <text evidence="10">Catalyzes the transfer of an acyl group from acyl-phosphate (acyl-PO(4)) to glycerol-3-phosphate (G3P) to form lysophosphatidic acid (LPA). This enzyme utilizes acyl-phosphate as fatty acyl donor, but not acyl-CoA or acyl-ACP.</text>
</comment>
<name>A0AA49Q4S6_9BACT</name>
<evidence type="ECO:0000256" key="7">
    <source>
        <dbReference type="ARBA" id="ARBA00023136"/>
    </source>
</evidence>
<keyword evidence="9 10" id="KW-1208">Phospholipid metabolism</keyword>
<dbReference type="AlphaFoldDB" id="A0AA49Q4S6"/>
<comment type="catalytic activity">
    <reaction evidence="10">
        <text>an acyl phosphate + sn-glycerol 3-phosphate = a 1-acyl-sn-glycero-3-phosphate + phosphate</text>
        <dbReference type="Rhea" id="RHEA:34075"/>
        <dbReference type="ChEBI" id="CHEBI:43474"/>
        <dbReference type="ChEBI" id="CHEBI:57597"/>
        <dbReference type="ChEBI" id="CHEBI:57970"/>
        <dbReference type="ChEBI" id="CHEBI:59918"/>
        <dbReference type="EC" id="2.3.1.275"/>
    </reaction>
</comment>
<organism evidence="11">
    <name type="scientific">Pseudogemmatithrix spongiicola</name>
    <dbReference type="NCBI Taxonomy" id="3062599"/>
    <lineage>
        <taxon>Bacteria</taxon>
        <taxon>Pseudomonadati</taxon>
        <taxon>Gemmatimonadota</taxon>
        <taxon>Gemmatimonadia</taxon>
        <taxon>Gemmatimonadales</taxon>
        <taxon>Gemmatimonadaceae</taxon>
        <taxon>Pseudogemmatithrix</taxon>
    </lineage>
</organism>
<comment type="subunit">
    <text evidence="10">Probably interacts with PlsX.</text>
</comment>
<dbReference type="PANTHER" id="PTHR30309:SF0">
    <property type="entry name" value="GLYCEROL-3-PHOSPHATE ACYLTRANSFERASE-RELATED"/>
    <property type="match status" value="1"/>
</dbReference>
<protein>
    <recommendedName>
        <fullName evidence="10">Glycerol-3-phosphate acyltransferase</fullName>
    </recommendedName>
    <alternativeName>
        <fullName evidence="10">Acyl-PO4 G3P acyltransferase</fullName>
    </alternativeName>
    <alternativeName>
        <fullName evidence="10">Acyl-phosphate--glycerol-3-phosphate acyltransferase</fullName>
    </alternativeName>
    <alternativeName>
        <fullName evidence="10">G3P acyltransferase</fullName>
        <shortName evidence="10">GPAT</shortName>
        <ecNumber evidence="10">2.3.1.275</ecNumber>
    </alternativeName>
    <alternativeName>
        <fullName evidence="10">Lysophosphatidic acid synthase</fullName>
        <shortName evidence="10">LPA synthase</shortName>
    </alternativeName>
</protein>
<evidence type="ECO:0000256" key="4">
    <source>
        <dbReference type="ARBA" id="ARBA00022692"/>
    </source>
</evidence>
<evidence type="ECO:0000256" key="2">
    <source>
        <dbReference type="ARBA" id="ARBA00022516"/>
    </source>
</evidence>
<keyword evidence="7 10" id="KW-0472">Membrane</keyword>
<keyword evidence="1 10" id="KW-1003">Cell membrane</keyword>
<dbReference type="EMBL" id="CP130613">
    <property type="protein sequence ID" value="WKW15071.1"/>
    <property type="molecule type" value="Genomic_DNA"/>
</dbReference>
<dbReference type="InterPro" id="IPR003811">
    <property type="entry name" value="G3P_acylTferase_PlsY"/>
</dbReference>
<dbReference type="NCBIfam" id="TIGR00023">
    <property type="entry name" value="glycerol-3-phosphate 1-O-acyltransferase PlsY"/>
    <property type="match status" value="1"/>
</dbReference>
<keyword evidence="6 10" id="KW-0443">Lipid metabolism</keyword>
<feature type="transmembrane region" description="Helical" evidence="10">
    <location>
        <begin position="12"/>
        <end position="31"/>
    </location>
</feature>
<evidence type="ECO:0000313" key="13">
    <source>
        <dbReference type="Proteomes" id="UP001229955"/>
    </source>
</evidence>
<comment type="subcellular location">
    <subcellularLocation>
        <location evidence="10">Cell membrane</location>
        <topology evidence="10">Multi-pass membrane protein</topology>
    </subcellularLocation>
</comment>
<feature type="transmembrane region" description="Helical" evidence="10">
    <location>
        <begin position="52"/>
        <end position="74"/>
    </location>
</feature>
<comment type="pathway">
    <text evidence="10">Lipid metabolism; phospholipid metabolism.</text>
</comment>
<dbReference type="KEGG" id="pspc:Strain318_001442"/>
<accession>A0AA49Q7S2</accession>
<evidence type="ECO:0000256" key="8">
    <source>
        <dbReference type="ARBA" id="ARBA00023209"/>
    </source>
</evidence>
<dbReference type="RefSeq" id="WP_367887835.1">
    <property type="nucleotide sequence ID" value="NZ_CP130612.1"/>
</dbReference>
<evidence type="ECO:0000256" key="3">
    <source>
        <dbReference type="ARBA" id="ARBA00022679"/>
    </source>
</evidence>
<feature type="transmembrane region" description="Helical" evidence="10">
    <location>
        <begin position="161"/>
        <end position="194"/>
    </location>
</feature>
<keyword evidence="11" id="KW-0012">Acyltransferase</keyword>
<comment type="similarity">
    <text evidence="10">Belongs to the PlsY family.</text>
</comment>
<keyword evidence="8 10" id="KW-0594">Phospholipid biosynthesis</keyword>
<dbReference type="EMBL" id="CP130612">
    <property type="protein sequence ID" value="WKW12162.1"/>
    <property type="molecule type" value="Genomic_DNA"/>
</dbReference>
<evidence type="ECO:0000313" key="12">
    <source>
        <dbReference type="EMBL" id="WKW15071.1"/>
    </source>
</evidence>
<evidence type="ECO:0000256" key="9">
    <source>
        <dbReference type="ARBA" id="ARBA00023264"/>
    </source>
</evidence>
<evidence type="ECO:0000256" key="5">
    <source>
        <dbReference type="ARBA" id="ARBA00022989"/>
    </source>
</evidence>
<keyword evidence="3 10" id="KW-0808">Transferase</keyword>
<dbReference type="Proteomes" id="UP001229955">
    <property type="component" value="Chromosome"/>
</dbReference>
<gene>
    <name evidence="10 11" type="primary">plsY</name>
    <name evidence="11" type="ORF">Strain138_001442</name>
    <name evidence="12" type="ORF">Strain318_001442</name>
</gene>
<keyword evidence="2 10" id="KW-0444">Lipid biosynthesis</keyword>
<dbReference type="Pfam" id="PF02660">
    <property type="entry name" value="G3P_acyltransf"/>
    <property type="match status" value="1"/>
</dbReference>
<dbReference type="HAMAP" id="MF_01043">
    <property type="entry name" value="PlsY"/>
    <property type="match status" value="1"/>
</dbReference>
<evidence type="ECO:0000313" key="11">
    <source>
        <dbReference type="EMBL" id="WKW12162.1"/>
    </source>
</evidence>
<feature type="transmembrane region" description="Helical" evidence="10">
    <location>
        <begin position="94"/>
        <end position="117"/>
    </location>
</feature>
<sequence>MSEFGPHGMPGWVALLIAYLSGSIPTAYLAGRLLKGVDLRTVGSGNLGATNVYRNLGAVPAVIVLLIDAAKGYLPVLLLPHRVAGVWAFERQEYTLWAIAFGVAAIFGHLKPIFLLWKGGGKGVATAAGVFGALVPAALGVALIAFIVVAAGSGYVSLASIVAALTLAIATPMFAAGNVPLIVTAAVVGVAVVAMHGKNIQRLRAGTEPKTFGKKKEVV</sequence>
<proteinExistence type="inferred from homology"/>
<keyword evidence="5 10" id="KW-1133">Transmembrane helix</keyword>
<dbReference type="SMART" id="SM01207">
    <property type="entry name" value="G3P_acyltransf"/>
    <property type="match status" value="1"/>
</dbReference>
<reference evidence="11" key="1">
    <citation type="submission" date="2023-07" db="EMBL/GenBank/DDBJ databases">
        <authorList>
            <person name="Haufschild T."/>
            <person name="Kallscheuer N."/>
            <person name="Hammer J."/>
            <person name="Kohn T."/>
            <person name="Kabuu M."/>
            <person name="Jogler M."/>
            <person name="Wohfarth N."/>
            <person name="Heuer A."/>
            <person name="Rohde M."/>
            <person name="van Teeseling M.C.F."/>
            <person name="Jogler C."/>
        </authorList>
    </citation>
    <scope>NUCLEOTIDE SEQUENCE</scope>
    <source>
        <strain evidence="11">Strain 138</strain>
        <strain evidence="12">Strain 318</strain>
    </source>
</reference>
<dbReference type="GO" id="GO:0008654">
    <property type="term" value="P:phospholipid biosynthetic process"/>
    <property type="evidence" value="ECO:0007669"/>
    <property type="project" value="UniProtKB-UniRule"/>
</dbReference>
<feature type="transmembrane region" description="Helical" evidence="10">
    <location>
        <begin position="124"/>
        <end position="149"/>
    </location>
</feature>
<dbReference type="GO" id="GO:0005886">
    <property type="term" value="C:plasma membrane"/>
    <property type="evidence" value="ECO:0007669"/>
    <property type="project" value="UniProtKB-SubCell"/>
</dbReference>
<keyword evidence="13" id="KW-1185">Reference proteome</keyword>
<dbReference type="EC" id="2.3.1.275" evidence="10"/>
<accession>A0AA49Q4S6</accession>
<evidence type="ECO:0000256" key="1">
    <source>
        <dbReference type="ARBA" id="ARBA00022475"/>
    </source>
</evidence>